<dbReference type="AlphaFoldDB" id="A0A4S8S8F2"/>
<dbReference type="PROSITE" id="PS01313">
    <property type="entry name" value="LIPB"/>
    <property type="match status" value="1"/>
</dbReference>
<feature type="site" description="Lowers pKa of active site Cys" evidence="8">
    <location>
        <position position="152"/>
    </location>
</feature>
<dbReference type="Pfam" id="PF21948">
    <property type="entry name" value="LplA-B_cat"/>
    <property type="match status" value="1"/>
</dbReference>
<feature type="binding site" evidence="7">
    <location>
        <begin position="88"/>
        <end position="95"/>
    </location>
    <ligand>
        <name>substrate</name>
    </ligand>
</feature>
<evidence type="ECO:0000256" key="2">
    <source>
        <dbReference type="ARBA" id="ARBA00007907"/>
    </source>
</evidence>
<dbReference type="InterPro" id="IPR020605">
    <property type="entry name" value="Octanoyltransferase_CS"/>
</dbReference>
<evidence type="ECO:0000256" key="4">
    <source>
        <dbReference type="ARBA" id="ARBA00023315"/>
    </source>
</evidence>
<comment type="caution">
    <text evidence="10">The sequence shown here is derived from an EMBL/GenBank/DDBJ whole genome shotgun (WGS) entry which is preliminary data.</text>
</comment>
<dbReference type="InterPro" id="IPR045864">
    <property type="entry name" value="aa-tRNA-synth_II/BPL/LPL"/>
</dbReference>
<gene>
    <name evidence="10" type="ORF">D6D28_08212</name>
</gene>
<dbReference type="CDD" id="cd16444">
    <property type="entry name" value="LipB"/>
    <property type="match status" value="1"/>
</dbReference>
<proteinExistence type="inferred from homology"/>
<dbReference type="PROSITE" id="PS51733">
    <property type="entry name" value="BPL_LPL_CATALYTIC"/>
    <property type="match status" value="1"/>
</dbReference>
<dbReference type="InterPro" id="IPR004143">
    <property type="entry name" value="BPL_LPL_catalytic"/>
</dbReference>
<dbReference type="EMBL" id="QZAF01000505">
    <property type="protein sequence ID" value="THV66598.1"/>
    <property type="molecule type" value="Genomic_DNA"/>
</dbReference>
<dbReference type="InterPro" id="IPR000544">
    <property type="entry name" value="Octanoyltransferase"/>
</dbReference>
<sequence>MLNMLIRHIKLPGIVPYIKAANLQQDLVTKFLAHKASPTTTKAPIPTIITAEFSPVYTCGRREVGTVSEKQQAFLRDGGNADFYEALRGGQTTFHGPGQLVAYPIIDLKKHNLSPRNYVCLLEKTLIKTCSRYGIKAMTTEHPGVWTTPDDKISALGVHLRRNITSHGIGLNINTDLKWFSRIVACGLEGKRTTSFENEGVKDQSVPEVADAFVQQLADSLEGIDRVELVSEESVM</sequence>
<dbReference type="SUPFAM" id="SSF55681">
    <property type="entry name" value="Class II aaRS and biotin synthetases"/>
    <property type="match status" value="1"/>
</dbReference>
<evidence type="ECO:0000256" key="6">
    <source>
        <dbReference type="PIRSR" id="PIRSR016262-1"/>
    </source>
</evidence>
<dbReference type="PIRSF" id="PIRSF016262">
    <property type="entry name" value="LPLase"/>
    <property type="match status" value="1"/>
</dbReference>
<feature type="binding site" evidence="7">
    <location>
        <begin position="168"/>
        <end position="170"/>
    </location>
    <ligand>
        <name>substrate</name>
    </ligand>
</feature>
<feature type="domain" description="BPL/LPL catalytic" evidence="9">
    <location>
        <begin position="42"/>
        <end position="225"/>
    </location>
</feature>
<accession>A0A4S8S8F2</accession>
<protein>
    <recommendedName>
        <fullName evidence="5">Octanoyltransferase</fullName>
        <ecNumber evidence="5">2.3.1.181</ecNumber>
    </recommendedName>
</protein>
<comment type="function">
    <text evidence="5">Catalyzes the transfer of endogenously produced octanoic acid from octanoyl-acyl-carrier-protein onto the lipoyl domains of lipoate-dependent enzymes. Lipoyl-ACP can also act as a substrate although octanoyl-ACP is likely to be the physiological substrate.</text>
</comment>
<evidence type="ECO:0000256" key="7">
    <source>
        <dbReference type="PIRSR" id="PIRSR016262-2"/>
    </source>
</evidence>
<feature type="binding site" evidence="7">
    <location>
        <begin position="155"/>
        <end position="157"/>
    </location>
    <ligand>
        <name>substrate</name>
    </ligand>
</feature>
<dbReference type="GO" id="GO:0009249">
    <property type="term" value="P:protein lipoylation"/>
    <property type="evidence" value="ECO:0007669"/>
    <property type="project" value="InterPro"/>
</dbReference>
<dbReference type="UniPathway" id="UPA00538">
    <property type="reaction ID" value="UER00592"/>
</dbReference>
<dbReference type="EC" id="2.3.1.181" evidence="5"/>
<comment type="catalytic activity">
    <reaction evidence="5">
        <text>octanoyl-[ACP] + L-lysyl-[protein] = N(6)-octanoyl-L-lysyl-[protein] + holo-[ACP] + H(+)</text>
        <dbReference type="Rhea" id="RHEA:17665"/>
        <dbReference type="Rhea" id="RHEA-COMP:9636"/>
        <dbReference type="Rhea" id="RHEA-COMP:9685"/>
        <dbReference type="Rhea" id="RHEA-COMP:9752"/>
        <dbReference type="Rhea" id="RHEA-COMP:9928"/>
        <dbReference type="ChEBI" id="CHEBI:15378"/>
        <dbReference type="ChEBI" id="CHEBI:29969"/>
        <dbReference type="ChEBI" id="CHEBI:64479"/>
        <dbReference type="ChEBI" id="CHEBI:78463"/>
        <dbReference type="ChEBI" id="CHEBI:78809"/>
        <dbReference type="EC" id="2.3.1.181"/>
    </reaction>
</comment>
<evidence type="ECO:0000259" key="9">
    <source>
        <dbReference type="PROSITE" id="PS51733"/>
    </source>
</evidence>
<keyword evidence="4 5" id="KW-0012">Acyltransferase</keyword>
<comment type="pathway">
    <text evidence="1 5">Protein modification; protein lipoylation via endogenous pathway; protein N(6)-(lipoyl)lysine from octanoyl-[acyl-carrier-protein]: step 1/2.</text>
</comment>
<evidence type="ECO:0000256" key="3">
    <source>
        <dbReference type="ARBA" id="ARBA00022679"/>
    </source>
</evidence>
<dbReference type="PANTHER" id="PTHR10993">
    <property type="entry name" value="OCTANOYLTRANSFERASE"/>
    <property type="match status" value="1"/>
</dbReference>
<evidence type="ECO:0000256" key="5">
    <source>
        <dbReference type="PIRNR" id="PIRNR016262"/>
    </source>
</evidence>
<name>A0A4S8S8F2_AURPU</name>
<feature type="active site" description="Acyl-thioester intermediate" evidence="6">
    <location>
        <position position="186"/>
    </location>
</feature>
<dbReference type="GO" id="GO:0033819">
    <property type="term" value="F:lipoyl(octanoyl) transferase activity"/>
    <property type="evidence" value="ECO:0007669"/>
    <property type="project" value="UniProtKB-EC"/>
</dbReference>
<evidence type="ECO:0000256" key="1">
    <source>
        <dbReference type="ARBA" id="ARBA00004821"/>
    </source>
</evidence>
<dbReference type="PANTHER" id="PTHR10993:SF7">
    <property type="entry name" value="LIPOYLTRANSFERASE 2, MITOCHONDRIAL-RELATED"/>
    <property type="match status" value="1"/>
</dbReference>
<dbReference type="NCBIfam" id="TIGR00214">
    <property type="entry name" value="lipB"/>
    <property type="match status" value="1"/>
</dbReference>
<reference evidence="10 11" key="1">
    <citation type="submission" date="2018-10" db="EMBL/GenBank/DDBJ databases">
        <title>Fifty Aureobasidium pullulans genomes reveal a recombining polyextremotolerant generalist.</title>
        <authorList>
            <person name="Gostincar C."/>
            <person name="Turk M."/>
            <person name="Zajc J."/>
            <person name="Gunde-Cimerman N."/>
        </authorList>
    </citation>
    <scope>NUCLEOTIDE SEQUENCE [LARGE SCALE GENOMIC DNA]</scope>
    <source>
        <strain evidence="10 11">EXF-11900</strain>
    </source>
</reference>
<keyword evidence="3 5" id="KW-0808">Transferase</keyword>
<dbReference type="Proteomes" id="UP000304951">
    <property type="component" value="Unassembled WGS sequence"/>
</dbReference>
<evidence type="ECO:0000313" key="10">
    <source>
        <dbReference type="EMBL" id="THV66598.1"/>
    </source>
</evidence>
<evidence type="ECO:0000313" key="11">
    <source>
        <dbReference type="Proteomes" id="UP000304951"/>
    </source>
</evidence>
<dbReference type="Gene3D" id="3.30.930.10">
    <property type="entry name" value="Bira Bifunctional Protein, Domain 2"/>
    <property type="match status" value="1"/>
</dbReference>
<organism evidence="10 11">
    <name type="scientific">Aureobasidium pullulans</name>
    <name type="common">Black yeast</name>
    <name type="synonym">Pullularia pullulans</name>
    <dbReference type="NCBI Taxonomy" id="5580"/>
    <lineage>
        <taxon>Eukaryota</taxon>
        <taxon>Fungi</taxon>
        <taxon>Dikarya</taxon>
        <taxon>Ascomycota</taxon>
        <taxon>Pezizomycotina</taxon>
        <taxon>Dothideomycetes</taxon>
        <taxon>Dothideomycetidae</taxon>
        <taxon>Dothideales</taxon>
        <taxon>Saccotheciaceae</taxon>
        <taxon>Aureobasidium</taxon>
    </lineage>
</organism>
<evidence type="ECO:0000256" key="8">
    <source>
        <dbReference type="PIRSR" id="PIRSR016262-3"/>
    </source>
</evidence>
<comment type="similarity">
    <text evidence="2 5">Belongs to the LipB family.</text>
</comment>